<comment type="caution">
    <text evidence="4">The sequence shown here is derived from an EMBL/GenBank/DDBJ whole genome shotgun (WGS) entry which is preliminary data.</text>
</comment>
<evidence type="ECO:0000256" key="2">
    <source>
        <dbReference type="SAM" id="Phobius"/>
    </source>
</evidence>
<keyword evidence="2" id="KW-1133">Transmembrane helix</keyword>
<feature type="transmembrane region" description="Helical" evidence="2">
    <location>
        <begin position="49"/>
        <end position="66"/>
    </location>
</feature>
<dbReference type="InterPro" id="IPR015940">
    <property type="entry name" value="UBA"/>
</dbReference>
<keyword evidence="2" id="KW-0472">Membrane</keyword>
<evidence type="ECO:0000313" key="4">
    <source>
        <dbReference type="EMBL" id="KAF5838279.1"/>
    </source>
</evidence>
<dbReference type="CDD" id="cd14270">
    <property type="entry name" value="UBA"/>
    <property type="match status" value="1"/>
</dbReference>
<evidence type="ECO:0000259" key="3">
    <source>
        <dbReference type="PROSITE" id="PS50030"/>
    </source>
</evidence>
<feature type="transmembrane region" description="Helical" evidence="2">
    <location>
        <begin position="144"/>
        <end position="176"/>
    </location>
</feature>
<dbReference type="PANTHER" id="PTHR43066:SF1">
    <property type="entry name" value="RHOMBOID PROTEIN 2"/>
    <property type="match status" value="1"/>
</dbReference>
<reference evidence="4" key="1">
    <citation type="submission" date="2017-08" db="EMBL/GenBank/DDBJ databases">
        <authorList>
            <person name="Polle J.E."/>
            <person name="Barry K."/>
            <person name="Cushman J."/>
            <person name="Schmutz J."/>
            <person name="Tran D."/>
            <person name="Hathwaick L.T."/>
            <person name="Yim W.C."/>
            <person name="Jenkins J."/>
            <person name="Mckie-Krisberg Z.M."/>
            <person name="Prochnik S."/>
            <person name="Lindquist E."/>
            <person name="Dockter R.B."/>
            <person name="Adam C."/>
            <person name="Molina H."/>
            <person name="Bunkerborg J."/>
            <person name="Jin E."/>
            <person name="Buchheim M."/>
            <person name="Magnuson J."/>
        </authorList>
    </citation>
    <scope>NUCLEOTIDE SEQUENCE</scope>
    <source>
        <strain evidence="4">CCAP 19/18</strain>
    </source>
</reference>
<dbReference type="SUPFAM" id="SSF46934">
    <property type="entry name" value="UBA-like"/>
    <property type="match status" value="1"/>
</dbReference>
<keyword evidence="5" id="KW-1185">Reference proteome</keyword>
<dbReference type="SMART" id="SM00165">
    <property type="entry name" value="UBA"/>
    <property type="match status" value="1"/>
</dbReference>
<dbReference type="PANTHER" id="PTHR43066">
    <property type="entry name" value="RHOMBOID-RELATED PROTEIN"/>
    <property type="match status" value="1"/>
</dbReference>
<accession>A0ABQ7GUK6</accession>
<gene>
    <name evidence="4" type="ORF">DUNSADRAFT_3075</name>
</gene>
<feature type="transmembrane region" description="Helical" evidence="2">
    <location>
        <begin position="78"/>
        <end position="96"/>
    </location>
</feature>
<name>A0ABQ7GUK6_DUNSA</name>
<protein>
    <recommendedName>
        <fullName evidence="3">UBA domain-containing protein</fullName>
    </recommendedName>
</protein>
<dbReference type="Pfam" id="PF00627">
    <property type="entry name" value="UBA"/>
    <property type="match status" value="1"/>
</dbReference>
<comment type="similarity">
    <text evidence="1">Belongs to the peptidase S54 family.</text>
</comment>
<evidence type="ECO:0000313" key="5">
    <source>
        <dbReference type="Proteomes" id="UP000815325"/>
    </source>
</evidence>
<dbReference type="Gene3D" id="1.10.8.10">
    <property type="entry name" value="DNA helicase RuvA subunit, C-terminal domain"/>
    <property type="match status" value="1"/>
</dbReference>
<proteinExistence type="inferred from homology"/>
<evidence type="ECO:0000256" key="1">
    <source>
        <dbReference type="ARBA" id="ARBA00009045"/>
    </source>
</evidence>
<dbReference type="Proteomes" id="UP000815325">
    <property type="component" value="Unassembled WGS sequence"/>
</dbReference>
<dbReference type="PROSITE" id="PS50030">
    <property type="entry name" value="UBA"/>
    <property type="match status" value="1"/>
</dbReference>
<dbReference type="EMBL" id="MU069584">
    <property type="protein sequence ID" value="KAF5838279.1"/>
    <property type="molecule type" value="Genomic_DNA"/>
</dbReference>
<sequence>MALALGGFGNAPVTKGLLLATAGASILHQSARSGSVAKHAVGAASRVLVFRHPGELLLGVMLIYYFRSLERRAGSSKFACFVTFSTGLSLALQAVAVKYARYVGTNIPIVPTGPYGYIFASFAQYYFDYPSTSHFMWKFSNKTFFYMAGLQLLTSGGLPTILLGVSGLFAGLLYRLDVLGIKRLKMPGPVSRFCNRFLGPFLASPTPQVIQPGSSSRRSAARVVRAAAARPAAAVVPPPRVAAVEPLPEAVETLLGMGFDRQRVERALVATGNDIPAALELLVS</sequence>
<dbReference type="InterPro" id="IPR009060">
    <property type="entry name" value="UBA-like_sf"/>
</dbReference>
<keyword evidence="2" id="KW-0812">Transmembrane</keyword>
<feature type="domain" description="UBA" evidence="3">
    <location>
        <begin position="245"/>
        <end position="284"/>
    </location>
</feature>
<organism evidence="4 5">
    <name type="scientific">Dunaliella salina</name>
    <name type="common">Green alga</name>
    <name type="synonym">Protococcus salinus</name>
    <dbReference type="NCBI Taxonomy" id="3046"/>
    <lineage>
        <taxon>Eukaryota</taxon>
        <taxon>Viridiplantae</taxon>
        <taxon>Chlorophyta</taxon>
        <taxon>core chlorophytes</taxon>
        <taxon>Chlorophyceae</taxon>
        <taxon>CS clade</taxon>
        <taxon>Chlamydomonadales</taxon>
        <taxon>Dunaliellaceae</taxon>
        <taxon>Dunaliella</taxon>
    </lineage>
</organism>